<dbReference type="Gramene" id="KCW58882">
    <property type="protein sequence ID" value="KCW58882"/>
    <property type="gene ID" value="EUGRSUZ_H01507"/>
</dbReference>
<reference evidence="2" key="1">
    <citation type="submission" date="2013-07" db="EMBL/GenBank/DDBJ databases">
        <title>The genome of Eucalyptus grandis.</title>
        <authorList>
            <person name="Schmutz J."/>
            <person name="Hayes R."/>
            <person name="Myburg A."/>
            <person name="Tuskan G."/>
            <person name="Grattapaglia D."/>
            <person name="Rokhsar D.S."/>
        </authorList>
    </citation>
    <scope>NUCLEOTIDE SEQUENCE</scope>
    <source>
        <tissue evidence="2">Leaf extractions</tissue>
    </source>
</reference>
<dbReference type="InParanoid" id="A0A059AY36"/>
<feature type="transmembrane region" description="Helical" evidence="1">
    <location>
        <begin position="45"/>
        <end position="65"/>
    </location>
</feature>
<dbReference type="AlphaFoldDB" id="A0A059AY36"/>
<evidence type="ECO:0000313" key="2">
    <source>
        <dbReference type="EMBL" id="KCW58882.1"/>
    </source>
</evidence>
<accession>A0A059AY36</accession>
<keyword evidence="1" id="KW-1133">Transmembrane helix</keyword>
<protein>
    <submittedName>
        <fullName evidence="2">Uncharacterized protein</fullName>
    </submittedName>
</protein>
<keyword evidence="1" id="KW-0472">Membrane</keyword>
<sequence>MFHFCTLYMTPSLSKSLLCFKMYLLRMSSPNFSTNHKRCLPLYSGANSSFIKYSLLMLLLLLFFYC</sequence>
<proteinExistence type="predicted"/>
<organism evidence="2">
    <name type="scientific">Eucalyptus grandis</name>
    <name type="common">Flooded gum</name>
    <dbReference type="NCBI Taxonomy" id="71139"/>
    <lineage>
        <taxon>Eukaryota</taxon>
        <taxon>Viridiplantae</taxon>
        <taxon>Streptophyta</taxon>
        <taxon>Embryophyta</taxon>
        <taxon>Tracheophyta</taxon>
        <taxon>Spermatophyta</taxon>
        <taxon>Magnoliopsida</taxon>
        <taxon>eudicotyledons</taxon>
        <taxon>Gunneridae</taxon>
        <taxon>Pentapetalae</taxon>
        <taxon>rosids</taxon>
        <taxon>malvids</taxon>
        <taxon>Myrtales</taxon>
        <taxon>Myrtaceae</taxon>
        <taxon>Myrtoideae</taxon>
        <taxon>Eucalypteae</taxon>
        <taxon>Eucalyptus</taxon>
    </lineage>
</organism>
<gene>
    <name evidence="2" type="ORF">EUGRSUZ_H01507</name>
</gene>
<name>A0A059AY36_EUCGR</name>
<keyword evidence="1" id="KW-0812">Transmembrane</keyword>
<dbReference type="EMBL" id="KK198760">
    <property type="protein sequence ID" value="KCW58882.1"/>
    <property type="molecule type" value="Genomic_DNA"/>
</dbReference>
<evidence type="ECO:0000256" key="1">
    <source>
        <dbReference type="SAM" id="Phobius"/>
    </source>
</evidence>